<dbReference type="InParanoid" id="A0A024GK03"/>
<name>A0A024GK03_9STRA</name>
<gene>
    <name evidence="1" type="ORF">BN9_080040</name>
</gene>
<reference evidence="1 2" key="1">
    <citation type="submission" date="2012-05" db="EMBL/GenBank/DDBJ databases">
        <title>Recombination and specialization in a pathogen metapopulation.</title>
        <authorList>
            <person name="Gardiner A."/>
            <person name="Kemen E."/>
            <person name="Schultz-Larsen T."/>
            <person name="MacLean D."/>
            <person name="Van Oosterhout C."/>
            <person name="Jones J.D.G."/>
        </authorList>
    </citation>
    <scope>NUCLEOTIDE SEQUENCE [LARGE SCALE GENOMIC DNA]</scope>
    <source>
        <strain evidence="1 2">Ac Nc2</strain>
    </source>
</reference>
<accession>A0A024GK03</accession>
<dbReference type="Proteomes" id="UP000053237">
    <property type="component" value="Unassembled WGS sequence"/>
</dbReference>
<keyword evidence="2" id="KW-1185">Reference proteome</keyword>
<evidence type="ECO:0000313" key="1">
    <source>
        <dbReference type="EMBL" id="CCI47048.1"/>
    </source>
</evidence>
<evidence type="ECO:0000313" key="2">
    <source>
        <dbReference type="Proteomes" id="UP000053237"/>
    </source>
</evidence>
<protein>
    <submittedName>
        <fullName evidence="1">Uncharacterized protein</fullName>
    </submittedName>
</protein>
<dbReference type="AlphaFoldDB" id="A0A024GK03"/>
<comment type="caution">
    <text evidence="1">The sequence shown here is derived from an EMBL/GenBank/DDBJ whole genome shotgun (WGS) entry which is preliminary data.</text>
</comment>
<proteinExistence type="predicted"/>
<organism evidence="1 2">
    <name type="scientific">Albugo candida</name>
    <dbReference type="NCBI Taxonomy" id="65357"/>
    <lineage>
        <taxon>Eukaryota</taxon>
        <taxon>Sar</taxon>
        <taxon>Stramenopiles</taxon>
        <taxon>Oomycota</taxon>
        <taxon>Peronosporomycetes</taxon>
        <taxon>Albuginales</taxon>
        <taxon>Albuginaceae</taxon>
        <taxon>Albugo</taxon>
    </lineage>
</organism>
<dbReference type="EMBL" id="CAIX01000149">
    <property type="protein sequence ID" value="CCI47048.1"/>
    <property type="molecule type" value="Genomic_DNA"/>
</dbReference>
<sequence>MALQRRMIGSAFGIWAISSRGITASNSFCNYMMRYKLDNEEYVPRRESSHRHRSRISESTQLQENYKHLIGDSKTHRHKSCTIKSCKPHFETHPVTPSVVFSLEPVDFFCLSLLILSKYFARIEDSSCFLLDWLTISTISLWRFLFTGGISPPVILRNTANRCLNKHIVIRIRANIVRVRLQQHRSIRPLSNLTVHPIFHANSSPKSFHQYGSSHTLHQIRR</sequence>